<dbReference type="EMBL" id="LYDR01000010">
    <property type="protein sequence ID" value="ODA36621.1"/>
    <property type="molecule type" value="Genomic_DNA"/>
</dbReference>
<keyword evidence="2" id="KW-1185">Reference proteome</keyword>
<proteinExistence type="predicted"/>
<protein>
    <submittedName>
        <fullName evidence="1">Uncharacterized protein</fullName>
    </submittedName>
</protein>
<gene>
    <name evidence="1" type="ORF">A6X21_15935</name>
</gene>
<dbReference type="AlphaFoldDB" id="A0A1C3ETL5"/>
<name>A0A1C3ETL5_9PLAN</name>
<dbReference type="Proteomes" id="UP000094828">
    <property type="component" value="Unassembled WGS sequence"/>
</dbReference>
<reference evidence="1 2" key="1">
    <citation type="submission" date="2016-05" db="EMBL/GenBank/DDBJ databases">
        <title>Genomic and physiological characterization of Planctopirus sp. isolated from fresh water lake.</title>
        <authorList>
            <person name="Subhash Y."/>
            <person name="Ramana C."/>
        </authorList>
    </citation>
    <scope>NUCLEOTIDE SEQUENCE [LARGE SCALE GENOMIC DNA]</scope>
    <source>
        <strain evidence="1 2">JC280</strain>
    </source>
</reference>
<evidence type="ECO:0000313" key="1">
    <source>
        <dbReference type="EMBL" id="ODA36621.1"/>
    </source>
</evidence>
<accession>A0A1C3ETL5</accession>
<sequence length="67" mass="7470">MQQELLGLRRTLLLEKQLEAACWKCDSTSKVTKSTKVGRKSSALREEHCWQASSGTQASQLLECDTA</sequence>
<organism evidence="1 2">
    <name type="scientific">Planctopirus hydrillae</name>
    <dbReference type="NCBI Taxonomy" id="1841610"/>
    <lineage>
        <taxon>Bacteria</taxon>
        <taxon>Pseudomonadati</taxon>
        <taxon>Planctomycetota</taxon>
        <taxon>Planctomycetia</taxon>
        <taxon>Planctomycetales</taxon>
        <taxon>Planctomycetaceae</taxon>
        <taxon>Planctopirus</taxon>
    </lineage>
</organism>
<comment type="caution">
    <text evidence="1">The sequence shown here is derived from an EMBL/GenBank/DDBJ whole genome shotgun (WGS) entry which is preliminary data.</text>
</comment>
<evidence type="ECO:0000313" key="2">
    <source>
        <dbReference type="Proteomes" id="UP000094828"/>
    </source>
</evidence>